<sequence length="111" mass="12970">MKAIERMVKESSMLNENQKSLITSVKEVGEIDIVSVKSLQEIYSKRLLLLKEVLNKDYYKQSKIQYFLNCLEKCEGNNIKYCAFYSSNRRIGIFFDFNLTEVFFVTDGVIS</sequence>
<dbReference type="RefSeq" id="WP_183972117.1">
    <property type="nucleotide sequence ID" value="NZ_JACIBY010000002.1"/>
</dbReference>
<keyword evidence="2" id="KW-1185">Reference proteome</keyword>
<dbReference type="EMBL" id="JACIBY010000002">
    <property type="protein sequence ID" value="MBB3837395.1"/>
    <property type="molecule type" value="Genomic_DNA"/>
</dbReference>
<name>A0A7W5ZHT8_9BACT</name>
<reference evidence="1 2" key="1">
    <citation type="submission" date="2020-08" db="EMBL/GenBank/DDBJ databases">
        <title>Genomic Encyclopedia of Type Strains, Phase IV (KMG-IV): sequencing the most valuable type-strain genomes for metagenomic binning, comparative biology and taxonomic classification.</title>
        <authorList>
            <person name="Goeker M."/>
        </authorList>
    </citation>
    <scope>NUCLEOTIDE SEQUENCE [LARGE SCALE GENOMIC DNA]</scope>
    <source>
        <strain evidence="1 2">DSM 17976</strain>
    </source>
</reference>
<organism evidence="1 2">
    <name type="scientific">Runella defluvii</name>
    <dbReference type="NCBI Taxonomy" id="370973"/>
    <lineage>
        <taxon>Bacteria</taxon>
        <taxon>Pseudomonadati</taxon>
        <taxon>Bacteroidota</taxon>
        <taxon>Cytophagia</taxon>
        <taxon>Cytophagales</taxon>
        <taxon>Spirosomataceae</taxon>
        <taxon>Runella</taxon>
    </lineage>
</organism>
<dbReference type="AlphaFoldDB" id="A0A7W5ZHT8"/>
<protein>
    <submittedName>
        <fullName evidence="1">Uncharacterized protein</fullName>
    </submittedName>
</protein>
<gene>
    <name evidence="1" type="ORF">FHS57_001389</name>
</gene>
<proteinExistence type="predicted"/>
<evidence type="ECO:0000313" key="2">
    <source>
        <dbReference type="Proteomes" id="UP000541352"/>
    </source>
</evidence>
<dbReference type="Proteomes" id="UP000541352">
    <property type="component" value="Unassembled WGS sequence"/>
</dbReference>
<comment type="caution">
    <text evidence="1">The sequence shown here is derived from an EMBL/GenBank/DDBJ whole genome shotgun (WGS) entry which is preliminary data.</text>
</comment>
<evidence type="ECO:0000313" key="1">
    <source>
        <dbReference type="EMBL" id="MBB3837395.1"/>
    </source>
</evidence>
<accession>A0A7W5ZHT8</accession>